<evidence type="ECO:0000313" key="3">
    <source>
        <dbReference type="Proteomes" id="UP000006732"/>
    </source>
</evidence>
<keyword evidence="3" id="KW-1185">Reference proteome</keyword>
<dbReference type="PANTHER" id="PTHR36966:SF1">
    <property type="entry name" value="REP-ASSOCIATED TYROSINE TRANSPOSASE"/>
    <property type="match status" value="1"/>
</dbReference>
<dbReference type="KEGG" id="ppd:Ppro_1272"/>
<evidence type="ECO:0000259" key="1">
    <source>
        <dbReference type="SMART" id="SM01321"/>
    </source>
</evidence>
<organism evidence="2 3">
    <name type="scientific">Pelobacter propionicus (strain DSM 2379 / NBRC 103807 / OttBd1)</name>
    <dbReference type="NCBI Taxonomy" id="338966"/>
    <lineage>
        <taxon>Bacteria</taxon>
        <taxon>Pseudomonadati</taxon>
        <taxon>Thermodesulfobacteriota</taxon>
        <taxon>Desulfuromonadia</taxon>
        <taxon>Desulfuromonadales</taxon>
        <taxon>Desulfuromonadaceae</taxon>
        <taxon>Pelobacter</taxon>
    </lineage>
</organism>
<dbReference type="InterPro" id="IPR052715">
    <property type="entry name" value="RAYT_transposase"/>
</dbReference>
<dbReference type="SMART" id="SM01321">
    <property type="entry name" value="Y1_Tnp"/>
    <property type="match status" value="1"/>
</dbReference>
<sequence>MKYDSAIHHRRSIRLQGYDYTQAGAYFVTVCARNRECLFGGIVNGDMRLNDAGRIVADSWEWLAEQYDHVSLDEYVVMPNHAHGIIVITDDCRGGSRTAPTGIRKPIGRLVGAFKTVSTKGINELCETAGRKLWQRNYWEHIVRNEPELNRIREYIHNNPAQWELDSLNVGKGGSRTASKEIREPITEYGVEAWMV</sequence>
<dbReference type="STRING" id="338966.Ppro_1272"/>
<feature type="domain" description="Transposase IS200-like" evidence="1">
    <location>
        <begin position="21"/>
        <end position="159"/>
    </location>
</feature>
<dbReference type="GO" id="GO:0004803">
    <property type="term" value="F:transposase activity"/>
    <property type="evidence" value="ECO:0007669"/>
    <property type="project" value="InterPro"/>
</dbReference>
<dbReference type="AlphaFoldDB" id="A1ANH3"/>
<proteinExistence type="predicted"/>
<dbReference type="Proteomes" id="UP000006732">
    <property type="component" value="Chromosome"/>
</dbReference>
<dbReference type="eggNOG" id="COG1943">
    <property type="taxonomic scope" value="Bacteria"/>
</dbReference>
<dbReference type="RefSeq" id="WP_011735195.1">
    <property type="nucleotide sequence ID" value="NC_008609.1"/>
</dbReference>
<dbReference type="GO" id="GO:0006313">
    <property type="term" value="P:DNA transposition"/>
    <property type="evidence" value="ECO:0007669"/>
    <property type="project" value="InterPro"/>
</dbReference>
<evidence type="ECO:0000313" key="2">
    <source>
        <dbReference type="EMBL" id="ABK98893.1"/>
    </source>
</evidence>
<dbReference type="InterPro" id="IPR002686">
    <property type="entry name" value="Transposase_17"/>
</dbReference>
<dbReference type="Gene3D" id="3.30.70.1290">
    <property type="entry name" value="Transposase IS200-like"/>
    <property type="match status" value="1"/>
</dbReference>
<name>A1ANH3_PELPD</name>
<reference evidence="2 3" key="1">
    <citation type="submission" date="2006-10" db="EMBL/GenBank/DDBJ databases">
        <title>Complete sequence of chromosome of Pelobacter propionicus DSM 2379.</title>
        <authorList>
            <consortium name="US DOE Joint Genome Institute"/>
            <person name="Copeland A."/>
            <person name="Lucas S."/>
            <person name="Lapidus A."/>
            <person name="Barry K."/>
            <person name="Detter J.C."/>
            <person name="Glavina del Rio T."/>
            <person name="Hammon N."/>
            <person name="Israni S."/>
            <person name="Dalin E."/>
            <person name="Tice H."/>
            <person name="Pitluck S."/>
            <person name="Saunders E."/>
            <person name="Brettin T."/>
            <person name="Bruce D."/>
            <person name="Han C."/>
            <person name="Tapia R."/>
            <person name="Schmutz J."/>
            <person name="Larimer F."/>
            <person name="Land M."/>
            <person name="Hauser L."/>
            <person name="Kyrpides N."/>
            <person name="Kim E."/>
            <person name="Lovley D."/>
            <person name="Richardson P."/>
        </authorList>
    </citation>
    <scope>NUCLEOTIDE SEQUENCE [LARGE SCALE GENOMIC DNA]</scope>
    <source>
        <strain evidence="3">DSM 2379 / NBRC 103807 / OttBd1</strain>
    </source>
</reference>
<dbReference type="PANTHER" id="PTHR36966">
    <property type="entry name" value="REP-ASSOCIATED TYROSINE TRANSPOSASE"/>
    <property type="match status" value="1"/>
</dbReference>
<dbReference type="GO" id="GO:0043565">
    <property type="term" value="F:sequence-specific DNA binding"/>
    <property type="evidence" value="ECO:0007669"/>
    <property type="project" value="TreeGrafter"/>
</dbReference>
<dbReference type="InterPro" id="IPR036515">
    <property type="entry name" value="Transposase_17_sf"/>
</dbReference>
<gene>
    <name evidence="2" type="ordered locus">Ppro_1272</name>
</gene>
<dbReference type="SUPFAM" id="SSF143422">
    <property type="entry name" value="Transposase IS200-like"/>
    <property type="match status" value="1"/>
</dbReference>
<accession>A1ANH3</accession>
<dbReference type="HOGENOM" id="CLU_101329_0_0_7"/>
<dbReference type="EMBL" id="CP000482">
    <property type="protein sequence ID" value="ABK98893.1"/>
    <property type="molecule type" value="Genomic_DNA"/>
</dbReference>
<protein>
    <recommendedName>
        <fullName evidence="1">Transposase IS200-like domain-containing protein</fullName>
    </recommendedName>
</protein>